<dbReference type="PANTHER" id="PTHR10099:SF1">
    <property type="entry name" value="PHOSPHORIBOSYLFORMYLGLYCINAMIDINE SYNTHASE"/>
    <property type="match status" value="1"/>
</dbReference>
<evidence type="ECO:0000256" key="1">
    <source>
        <dbReference type="ARBA" id="ARBA00022490"/>
    </source>
</evidence>
<evidence type="ECO:0000256" key="2">
    <source>
        <dbReference type="ARBA" id="ARBA00022598"/>
    </source>
</evidence>
<keyword evidence="3" id="KW-0547">Nucleotide-binding</keyword>
<evidence type="ECO:0000256" key="7">
    <source>
        <dbReference type="ARBA" id="ARBA00022962"/>
    </source>
</evidence>
<evidence type="ECO:0000256" key="4">
    <source>
        <dbReference type="ARBA" id="ARBA00022755"/>
    </source>
</evidence>
<dbReference type="PROSITE" id="PS51273">
    <property type="entry name" value="GATASE_TYPE_1"/>
    <property type="match status" value="1"/>
</dbReference>
<evidence type="ECO:0000313" key="8">
    <source>
        <dbReference type="EMBL" id="AIE91278.1"/>
    </source>
</evidence>
<dbReference type="GO" id="GO:0006189">
    <property type="term" value="P:'de novo' IMP biosynthetic process"/>
    <property type="evidence" value="ECO:0007669"/>
    <property type="project" value="InterPro"/>
</dbReference>
<accession>A0A075FJ91</accession>
<dbReference type="EMBL" id="KF900333">
    <property type="protein sequence ID" value="AIE91278.1"/>
    <property type="molecule type" value="Genomic_DNA"/>
</dbReference>
<keyword evidence="4" id="KW-0658">Purine biosynthesis</keyword>
<dbReference type="Pfam" id="PF13507">
    <property type="entry name" value="GATase_5"/>
    <property type="match status" value="1"/>
</dbReference>
<dbReference type="GO" id="GO:0005524">
    <property type="term" value="F:ATP binding"/>
    <property type="evidence" value="ECO:0007669"/>
    <property type="project" value="UniProtKB-KW"/>
</dbReference>
<evidence type="ECO:0000256" key="6">
    <source>
        <dbReference type="ARBA" id="ARBA00022840"/>
    </source>
</evidence>
<keyword evidence="5" id="KW-0378">Hydrolase</keyword>
<dbReference type="SUPFAM" id="SSF52317">
    <property type="entry name" value="Class I glutamine amidotransferase-like"/>
    <property type="match status" value="1"/>
</dbReference>
<evidence type="ECO:0000256" key="3">
    <source>
        <dbReference type="ARBA" id="ARBA00022741"/>
    </source>
</evidence>
<keyword evidence="6" id="KW-0067">ATP-binding</keyword>
<dbReference type="SMART" id="SM01211">
    <property type="entry name" value="GATase_5"/>
    <property type="match status" value="1"/>
</dbReference>
<keyword evidence="2 8" id="KW-0436">Ligase</keyword>
<dbReference type="Gene3D" id="3.40.50.880">
    <property type="match status" value="1"/>
</dbReference>
<evidence type="ECO:0000256" key="5">
    <source>
        <dbReference type="ARBA" id="ARBA00022801"/>
    </source>
</evidence>
<dbReference type="PANTHER" id="PTHR10099">
    <property type="entry name" value="PHOSPHORIBOSYLFORMYLGLYCINAMIDINE SYNTHASE"/>
    <property type="match status" value="1"/>
</dbReference>
<gene>
    <name evidence="8" type="primary">purL</name>
</gene>
<dbReference type="GO" id="GO:0005737">
    <property type="term" value="C:cytoplasm"/>
    <property type="evidence" value="ECO:0007669"/>
    <property type="project" value="TreeGrafter"/>
</dbReference>
<keyword evidence="7" id="KW-0315">Glutamine amidotransferase</keyword>
<protein>
    <submittedName>
        <fullName evidence="8">Phosphoribosylformylglycinamidine synthase (PurL)</fullName>
        <ecNumber evidence="8">6.3.5.3</ecNumber>
    </submittedName>
</protein>
<name>A0A075FJ91_9EURY</name>
<dbReference type="InterPro" id="IPR029062">
    <property type="entry name" value="Class_I_gatase-like"/>
</dbReference>
<dbReference type="AlphaFoldDB" id="A0A075FJ91"/>
<keyword evidence="1" id="KW-0963">Cytoplasm</keyword>
<dbReference type="GO" id="GO:0016787">
    <property type="term" value="F:hydrolase activity"/>
    <property type="evidence" value="ECO:0007669"/>
    <property type="project" value="UniProtKB-KW"/>
</dbReference>
<dbReference type="InterPro" id="IPR010075">
    <property type="entry name" value="PRibForGlyAmidine_synth_PurQ"/>
</dbReference>
<proteinExistence type="predicted"/>
<reference evidence="8" key="1">
    <citation type="journal article" date="2014" name="Genome Biol. Evol.">
        <title>Pangenome evidence for extensive interdomain horizontal transfer affecting lineage core and shell genes in uncultured planktonic thaumarchaeota and euryarchaeota.</title>
        <authorList>
            <person name="Deschamps P."/>
            <person name="Zivanovic Y."/>
            <person name="Moreira D."/>
            <person name="Rodriguez-Valera F."/>
            <person name="Lopez-Garcia P."/>
        </authorList>
    </citation>
    <scope>NUCLEOTIDE SEQUENCE</scope>
</reference>
<dbReference type="EC" id="6.3.5.3" evidence="8"/>
<dbReference type="PIRSF" id="PIRSF001586">
    <property type="entry name" value="FGAM_synth_I"/>
    <property type="match status" value="1"/>
</dbReference>
<sequence>MVDVPQVAVLTGFGINCDVETMAVFEMAGAKAHRIHINSLVNGDDSLENYHIMAIPGGFSFGDHLGSGRLLGNRLRFGIREQVRQFVKDGKPVIGICNGFQVLVKMGLLPGDDDVSLQQTASLTLNDSGHYEDRWVTLEFNSDSPCVWTKGLTRMRTPVRHGEGKFVVPDQSVLDQYEQQQQVVARYIDPNDEYPSASDEPLSYPLCPNASMRNIAGVCDPSGLVFGLMPHPEANHSKWLGATWTREEMGDDWKGEGMVVFENGVRYAKENL</sequence>
<dbReference type="GO" id="GO:0004642">
    <property type="term" value="F:phosphoribosylformylglycinamidine synthase activity"/>
    <property type="evidence" value="ECO:0007669"/>
    <property type="project" value="UniProtKB-EC"/>
</dbReference>
<organism evidence="8">
    <name type="scientific">uncultured marine group II/III euryarchaeote AD1000_114_C07</name>
    <dbReference type="NCBI Taxonomy" id="1457719"/>
    <lineage>
        <taxon>Archaea</taxon>
        <taxon>Methanobacteriati</taxon>
        <taxon>Methanobacteriota</taxon>
        <taxon>environmental samples</taxon>
    </lineage>
</organism>